<accession>A0ABR5ADD3</accession>
<keyword evidence="3" id="KW-1185">Reference proteome</keyword>
<dbReference type="RefSeq" id="WP_041049848.1">
    <property type="nucleotide sequence ID" value="NZ_JXAK01000044.1"/>
</dbReference>
<keyword evidence="1" id="KW-0732">Signal</keyword>
<feature type="chain" id="PRO_5045599641" evidence="1">
    <location>
        <begin position="29"/>
        <end position="301"/>
    </location>
</feature>
<gene>
    <name evidence="2" type="ORF">SD70_22355</name>
</gene>
<sequence>MRKKWLTVGAGFGIGAVMLVASGMSAMASTSGYDAYKTALNNTKAEKSLTAIAEVTITDNGAKVLAGTANIKLNHDLDAGSVAATIEGGTQTHSANVYRQDGKVVFKSGDDDVYRVMEHNAPKWQHEGVAPNPPKAVEQVFDALMGNVRELATVESEADGSKLAALHLSGSQIPAVVNALGSMVVSKAADGKEWDHGKWNHGKNDANPPSAMKVDLPKLTDNVQVQTINLDAKISPDNVLEQQQAEIKVTGTDEAGKQHVLVIQLHVDLSGFNQTTPERIDLTGKQTEEIRHDGAGRGWHH</sequence>
<evidence type="ECO:0000313" key="3">
    <source>
        <dbReference type="Proteomes" id="UP000031967"/>
    </source>
</evidence>
<dbReference type="Proteomes" id="UP000031967">
    <property type="component" value="Unassembled WGS sequence"/>
</dbReference>
<comment type="caution">
    <text evidence="2">The sequence shown here is derived from an EMBL/GenBank/DDBJ whole genome shotgun (WGS) entry which is preliminary data.</text>
</comment>
<reference evidence="2 3" key="1">
    <citation type="submission" date="2014-12" db="EMBL/GenBank/DDBJ databases">
        <title>Draft genome sequence of Paenibacillus kamchatkensis strain B-2647.</title>
        <authorList>
            <person name="Karlyshev A.V."/>
            <person name="Kudryashova E.B."/>
        </authorList>
    </citation>
    <scope>NUCLEOTIDE SEQUENCE [LARGE SCALE GENOMIC DNA]</scope>
    <source>
        <strain evidence="2 3">VKM B-2647</strain>
    </source>
</reference>
<name>A0ABR5ADD3_9BACL</name>
<evidence type="ECO:0000256" key="1">
    <source>
        <dbReference type="SAM" id="SignalP"/>
    </source>
</evidence>
<dbReference type="EMBL" id="JXAK01000044">
    <property type="protein sequence ID" value="KIL39071.1"/>
    <property type="molecule type" value="Genomic_DNA"/>
</dbReference>
<evidence type="ECO:0000313" key="2">
    <source>
        <dbReference type="EMBL" id="KIL39071.1"/>
    </source>
</evidence>
<proteinExistence type="predicted"/>
<organism evidence="2 3">
    <name type="scientific">Gordoniibacillus kamchatkensis</name>
    <dbReference type="NCBI Taxonomy" id="1590651"/>
    <lineage>
        <taxon>Bacteria</taxon>
        <taxon>Bacillati</taxon>
        <taxon>Bacillota</taxon>
        <taxon>Bacilli</taxon>
        <taxon>Bacillales</taxon>
        <taxon>Paenibacillaceae</taxon>
        <taxon>Gordoniibacillus</taxon>
    </lineage>
</organism>
<protein>
    <submittedName>
        <fullName evidence="2">Uncharacterized protein</fullName>
    </submittedName>
</protein>
<feature type="signal peptide" evidence="1">
    <location>
        <begin position="1"/>
        <end position="28"/>
    </location>
</feature>